<feature type="domain" description="Transketolase-like pyrimidine-binding" evidence="6">
    <location>
        <begin position="480"/>
        <end position="654"/>
    </location>
</feature>
<evidence type="ECO:0000256" key="2">
    <source>
        <dbReference type="ARBA" id="ARBA00003906"/>
    </source>
</evidence>
<dbReference type="GO" id="GO:0007584">
    <property type="term" value="P:response to nutrient"/>
    <property type="evidence" value="ECO:0007669"/>
    <property type="project" value="TreeGrafter"/>
</dbReference>
<dbReference type="SMART" id="SM00861">
    <property type="entry name" value="Transket_pyr"/>
    <property type="match status" value="1"/>
</dbReference>
<dbReference type="PANTHER" id="PTHR42980:SF1">
    <property type="entry name" value="2-OXOISOVALERATE DEHYDROGENASE SUBUNIT BETA, MITOCHONDRIAL"/>
    <property type="match status" value="1"/>
</dbReference>
<dbReference type="InterPro" id="IPR001017">
    <property type="entry name" value="DH_E1"/>
</dbReference>
<dbReference type="CDD" id="cd02000">
    <property type="entry name" value="TPP_E1_PDC_ADC_BCADC"/>
    <property type="match status" value="1"/>
</dbReference>
<reference evidence="7 8" key="1">
    <citation type="submission" date="2020-04" db="EMBL/GenBank/DDBJ databases">
        <title>Flammeovirga sp. SR4, a novel species isolated from seawater.</title>
        <authorList>
            <person name="Wang X."/>
        </authorList>
    </citation>
    <scope>NUCLEOTIDE SEQUENCE [LARGE SCALE GENOMIC DNA]</scope>
    <source>
        <strain evidence="7 8">ATCC 23126</strain>
    </source>
</reference>
<dbReference type="Pfam" id="PF00676">
    <property type="entry name" value="E1_dh"/>
    <property type="match status" value="1"/>
</dbReference>
<dbReference type="Proteomes" id="UP000576082">
    <property type="component" value="Unassembled WGS sequence"/>
</dbReference>
<dbReference type="GO" id="GO:0009083">
    <property type="term" value="P:branched-chain amino acid catabolic process"/>
    <property type="evidence" value="ECO:0007669"/>
    <property type="project" value="TreeGrafter"/>
</dbReference>
<dbReference type="GO" id="GO:0003863">
    <property type="term" value="F:branched-chain 2-oxo acid dehydrogenase activity"/>
    <property type="evidence" value="ECO:0007669"/>
    <property type="project" value="UniProtKB-EC"/>
</dbReference>
<dbReference type="PANTHER" id="PTHR42980">
    <property type="entry name" value="2-OXOISOVALERATE DEHYDROGENASE SUBUNIT BETA-RELATED"/>
    <property type="match status" value="1"/>
</dbReference>
<comment type="caution">
    <text evidence="7">The sequence shown here is derived from an EMBL/GenBank/DDBJ whole genome shotgun (WGS) entry which is preliminary data.</text>
</comment>
<dbReference type="SUPFAM" id="SSF52922">
    <property type="entry name" value="TK C-terminal domain-like"/>
    <property type="match status" value="1"/>
</dbReference>
<evidence type="ECO:0000256" key="4">
    <source>
        <dbReference type="ARBA" id="ARBA00023002"/>
    </source>
</evidence>
<dbReference type="EC" id="1.2.4.4" evidence="3"/>
<evidence type="ECO:0000313" key="7">
    <source>
        <dbReference type="EMBL" id="NME69963.1"/>
    </source>
</evidence>
<proteinExistence type="predicted"/>
<dbReference type="SUPFAM" id="SSF52518">
    <property type="entry name" value="Thiamin diphosphate-binding fold (THDP-binding)"/>
    <property type="match status" value="2"/>
</dbReference>
<dbReference type="InterPro" id="IPR005475">
    <property type="entry name" value="Transketolase-like_Pyr-bd"/>
</dbReference>
<dbReference type="AlphaFoldDB" id="A0A7X9RWE9"/>
<comment type="function">
    <text evidence="2">E1 component of the 2-oxoglutarate dehydrogenase (OGDH) complex which catalyzes the decarboxylation of 2-oxoglutarate, the first step in the conversion of 2-oxoglutarate to succinyl-CoA and CO(2).</text>
</comment>
<dbReference type="InterPro" id="IPR009014">
    <property type="entry name" value="Transketo_C/PFOR_II"/>
</dbReference>
<accession>A0A7X9RWE9</accession>
<name>A0A7X9RWE9_9BACT</name>
<dbReference type="InterPro" id="IPR029061">
    <property type="entry name" value="THDP-binding"/>
</dbReference>
<evidence type="ECO:0000259" key="6">
    <source>
        <dbReference type="SMART" id="SM00861"/>
    </source>
</evidence>
<evidence type="ECO:0000256" key="3">
    <source>
        <dbReference type="ARBA" id="ARBA00012277"/>
    </source>
</evidence>
<sequence>MTRSKNRPKSKMTKKQISEYTFSKEEVVNDLRIAIESRHASLIGRKEVFMGKAKFGIFGDGKEVAQLAMAKFFKEGDFRSGYYRDQTFMFAIDQLTIQEFYAQLYAHTDIEAEPSSGGRCMNSHFSTRSINADGTWKDLINQKNSSADVSTTSGQMPRMVGLAYASKLYRNNPELFDNETAKKFTNKGNEVTFGSIGNASCAEGAFFESINAAGVLQIPMVCAVWDDGYGISVPNEYQMSKNSVSEALKGFQRTKGSNGLEVFTVDGWDYPALVKTYKQAVDIARKEHVPSLIHVVNVTQPQGHSTSGSHERYKSKERLEWELEYDCLKKMKEWAIEEGFISEGEIEVIEKESLEKVKRERKAAWDSFKASMTKEYDEAMELMNRAVSSLPENNEILRLAKELKKTINPIRKDAISVVRKSLRELRNTNLPIKTDMQEWVKKERRENYERYSSHLYSESSAAAKHVKEVLPIYNANSPMVDGREIMQACFDKMFEQNPLVFAIGEDVGKIGDVNQAFADLQDKYGEIRITDTGIRETTILGQGIGAALRGLRPIIEIQYLDYIYYAITALTDDLACLEYRTKGGQKAPLIIRTRGHRLEGVWHSGSPMAALIHSMRGINILVPRNMTRAAGFYNTMLKSDEPALIVECLNGYRLKEKMPENIDEVCTPLGIPEIIKEGEDVTIVTYGSMCRIVMEAADQLAKIGISAEVIDVQSLLPFDTTGIIKASIQKTNRVIFADEDMPGGGTGYMMQQVIDEHKAYEFLDSSPVCVSAMPHRPAYASDGDYFSKPNTEDIFEAAYEIMSEVKPNEYPELY</sequence>
<dbReference type="Gene3D" id="3.40.50.970">
    <property type="match status" value="2"/>
</dbReference>
<keyword evidence="4" id="KW-0560">Oxidoreductase</keyword>
<evidence type="ECO:0000256" key="1">
    <source>
        <dbReference type="ARBA" id="ARBA00001964"/>
    </source>
</evidence>
<gene>
    <name evidence="7" type="ORF">HHU12_18465</name>
</gene>
<evidence type="ECO:0000313" key="8">
    <source>
        <dbReference type="Proteomes" id="UP000576082"/>
    </source>
</evidence>
<organism evidence="7 8">
    <name type="scientific">Flammeovirga aprica JL-4</name>
    <dbReference type="NCBI Taxonomy" id="694437"/>
    <lineage>
        <taxon>Bacteria</taxon>
        <taxon>Pseudomonadati</taxon>
        <taxon>Bacteroidota</taxon>
        <taxon>Cytophagia</taxon>
        <taxon>Cytophagales</taxon>
        <taxon>Flammeovirgaceae</taxon>
        <taxon>Flammeovirga</taxon>
    </lineage>
</organism>
<dbReference type="Pfam" id="PF02780">
    <property type="entry name" value="Transketolase_C"/>
    <property type="match status" value="1"/>
</dbReference>
<dbReference type="EMBL" id="JABANE010000052">
    <property type="protein sequence ID" value="NME69963.1"/>
    <property type="molecule type" value="Genomic_DNA"/>
</dbReference>
<protein>
    <recommendedName>
        <fullName evidence="3">3-methyl-2-oxobutanoate dehydrogenase (2-methylpropanoyl-transferring)</fullName>
        <ecNumber evidence="3">1.2.4.4</ecNumber>
    </recommendedName>
</protein>
<evidence type="ECO:0000256" key="5">
    <source>
        <dbReference type="ARBA" id="ARBA00023052"/>
    </source>
</evidence>
<comment type="cofactor">
    <cofactor evidence="1">
        <name>thiamine diphosphate</name>
        <dbReference type="ChEBI" id="CHEBI:58937"/>
    </cofactor>
</comment>
<dbReference type="InterPro" id="IPR033248">
    <property type="entry name" value="Transketolase_C"/>
</dbReference>
<keyword evidence="8" id="KW-1185">Reference proteome</keyword>
<keyword evidence="5" id="KW-0786">Thiamine pyrophosphate</keyword>
<dbReference type="Gene3D" id="3.40.50.920">
    <property type="match status" value="1"/>
</dbReference>
<dbReference type="Pfam" id="PF02779">
    <property type="entry name" value="Transket_pyr"/>
    <property type="match status" value="1"/>
</dbReference>